<name>A0A6J0BZ23_NEOLC</name>
<organism evidence="6">
    <name type="scientific">Neodiprion lecontei</name>
    <name type="common">Redheaded pine sawfly</name>
    <dbReference type="NCBI Taxonomy" id="441921"/>
    <lineage>
        <taxon>Eukaryota</taxon>
        <taxon>Metazoa</taxon>
        <taxon>Ecdysozoa</taxon>
        <taxon>Arthropoda</taxon>
        <taxon>Hexapoda</taxon>
        <taxon>Insecta</taxon>
        <taxon>Pterygota</taxon>
        <taxon>Neoptera</taxon>
        <taxon>Endopterygota</taxon>
        <taxon>Hymenoptera</taxon>
        <taxon>Tenthredinoidea</taxon>
        <taxon>Diprionidae</taxon>
        <taxon>Diprioninae</taxon>
        <taxon>Neodiprion</taxon>
    </lineage>
</organism>
<dbReference type="EC" id="3.2.1.20" evidence="2"/>
<keyword evidence="3" id="KW-1133">Transmembrane helix</keyword>
<dbReference type="SUPFAM" id="SSF51445">
    <property type="entry name" value="(Trans)glycosidases"/>
    <property type="match status" value="1"/>
</dbReference>
<accession>A0A6J0BZ23</accession>
<dbReference type="FunCoup" id="A0A6J0BZ23">
    <property type="interactions" value="32"/>
</dbReference>
<feature type="domain" description="Glycosyl hydrolase family 13 catalytic" evidence="4">
    <location>
        <begin position="46"/>
        <end position="435"/>
    </location>
</feature>
<evidence type="ECO:0000256" key="3">
    <source>
        <dbReference type="SAM" id="Phobius"/>
    </source>
</evidence>
<evidence type="ECO:0000256" key="1">
    <source>
        <dbReference type="ARBA" id="ARBA00001657"/>
    </source>
</evidence>
<dbReference type="OrthoDB" id="1740265at2759"/>
<comment type="catalytic activity">
    <reaction evidence="1">
        <text>Hydrolysis of terminal, non-reducing (1-&gt;4)-linked alpha-D-glucose residues with release of alpha-D-glucose.</text>
        <dbReference type="EC" id="3.2.1.20"/>
    </reaction>
</comment>
<evidence type="ECO:0000313" key="6">
    <source>
        <dbReference type="RefSeq" id="XP_015520226.2"/>
    </source>
</evidence>
<evidence type="ECO:0000259" key="4">
    <source>
        <dbReference type="SMART" id="SM00642"/>
    </source>
</evidence>
<gene>
    <name evidence="6" type="primary">LOC107224615</name>
</gene>
<dbReference type="AlphaFoldDB" id="A0A6J0BZ23"/>
<evidence type="ECO:0000256" key="2">
    <source>
        <dbReference type="ARBA" id="ARBA00012741"/>
    </source>
</evidence>
<dbReference type="PANTHER" id="PTHR10357">
    <property type="entry name" value="ALPHA-AMYLASE FAMILY MEMBER"/>
    <property type="match status" value="1"/>
</dbReference>
<dbReference type="Proteomes" id="UP000829291">
    <property type="component" value="Chromosome 3"/>
</dbReference>
<keyword evidence="5" id="KW-1185">Reference proteome</keyword>
<protein>
    <recommendedName>
        <fullName evidence="2">alpha-glucosidase</fullName>
        <ecNumber evidence="2">3.2.1.20</ecNumber>
    </recommendedName>
</protein>
<dbReference type="Gene3D" id="3.90.400.10">
    <property type="entry name" value="Oligo-1,6-glucosidase, Domain 2"/>
    <property type="match status" value="1"/>
</dbReference>
<dbReference type="InterPro" id="IPR045857">
    <property type="entry name" value="O16G_dom_2"/>
</dbReference>
<evidence type="ECO:0000313" key="5">
    <source>
        <dbReference type="Proteomes" id="UP000829291"/>
    </source>
</evidence>
<dbReference type="Pfam" id="PF00128">
    <property type="entry name" value="Alpha-amylase"/>
    <property type="match status" value="1"/>
</dbReference>
<keyword evidence="3" id="KW-0812">Transmembrane</keyword>
<proteinExistence type="predicted"/>
<dbReference type="GeneID" id="107224615"/>
<feature type="transmembrane region" description="Helical" evidence="3">
    <location>
        <begin position="588"/>
        <end position="609"/>
    </location>
</feature>
<sequence length="613" mass="69397">MERDEKGVHSVSTMGCLHAVLFLSLGSLVVGEITNKGWWKDTVFYQIYPRSFMDYNGDGVGDLKGITSKLEHFVDADIGAVWISPIYTSPMVDFGYDIANFREIDPIFGNLADFQALTAKAKQLGIKVILDFVPNHTSDEHEWFEKSVQGIAPYDKYYVWRDGTVDDDGTRLPPNNWISVFSGPAWTFNEQRGQWYFHQFAEQQPDLNYFNTLVQSEMKNVLSFWLSLGVDGFRVDAVPHLVEVEDLTDEPLSNTPGVNPNDYPYLDHIYTKDHELTYQIIKEWKDLLDDYADSTNTDEKVLMTEAYTDLPNTMRYYDCGVQIPFNFKFIMEISSDSTAVDYKNAIDTWLDNMPKTGVANWVMGNHDRSRTASRFPDRADQMTMLAMILPGVAVTYNGEEIGMTDTWISWANTQDPQACNTDPDRYEVHSRDPNRSPFQWDATKNAGFSTSTTTWIPVNSNYLVLNLKQEKQDLISHYKVYQALTKLRKETVLREGEYEVKIVNNQVLAVIRTHVEGGVTEKVILLINFDNSVGKTVDLTASSIADKSAKTSVYTSSVQFRTTVGAEIDATKIQLPAKASIVLLSRSGAAHITGSIFLTIFALVIKHFLIQSD</sequence>
<dbReference type="InParanoid" id="A0A6J0BZ23"/>
<dbReference type="KEGG" id="nlo:107224615"/>
<dbReference type="GO" id="GO:0005975">
    <property type="term" value="P:carbohydrate metabolic process"/>
    <property type="evidence" value="ECO:0007669"/>
    <property type="project" value="InterPro"/>
</dbReference>
<dbReference type="CDD" id="cd11328">
    <property type="entry name" value="AmyAc_maltase"/>
    <property type="match status" value="1"/>
</dbReference>
<dbReference type="Gene3D" id="3.20.20.80">
    <property type="entry name" value="Glycosidases"/>
    <property type="match status" value="1"/>
</dbReference>
<dbReference type="InterPro" id="IPR017853">
    <property type="entry name" value="GH"/>
</dbReference>
<dbReference type="InterPro" id="IPR006047">
    <property type="entry name" value="GH13_cat_dom"/>
</dbReference>
<dbReference type="RefSeq" id="XP_015520226.2">
    <property type="nucleotide sequence ID" value="XM_015664740.2"/>
</dbReference>
<dbReference type="SMART" id="SM00642">
    <property type="entry name" value="Aamy"/>
    <property type="match status" value="1"/>
</dbReference>
<dbReference type="GO" id="GO:0004558">
    <property type="term" value="F:alpha-1,4-glucosidase activity"/>
    <property type="evidence" value="ECO:0007669"/>
    <property type="project" value="UniProtKB-EC"/>
</dbReference>
<dbReference type="PANTHER" id="PTHR10357:SF179">
    <property type="entry name" value="NEUTRAL AND BASIC AMINO ACID TRANSPORT PROTEIN RBAT"/>
    <property type="match status" value="1"/>
</dbReference>
<keyword evidence="3" id="KW-0472">Membrane</keyword>
<reference evidence="6" key="1">
    <citation type="submission" date="2025-08" db="UniProtKB">
        <authorList>
            <consortium name="RefSeq"/>
        </authorList>
    </citation>
    <scope>IDENTIFICATION</scope>
    <source>
        <tissue evidence="6">Thorax and Abdomen</tissue>
    </source>
</reference>